<dbReference type="EMBL" id="SACL01000009">
    <property type="protein sequence ID" value="RVT91710.1"/>
    <property type="molecule type" value="Genomic_DNA"/>
</dbReference>
<accession>A0A437M1X1</accession>
<dbReference type="Gene3D" id="3.40.50.1010">
    <property type="entry name" value="5'-nuclease"/>
    <property type="match status" value="1"/>
</dbReference>
<dbReference type="Proteomes" id="UP000282957">
    <property type="component" value="Unassembled WGS sequence"/>
</dbReference>
<dbReference type="InterPro" id="IPR021139">
    <property type="entry name" value="NYN"/>
</dbReference>
<feature type="domain" description="HTH OST-type" evidence="1">
    <location>
        <begin position="168"/>
        <end position="239"/>
    </location>
</feature>
<proteinExistence type="predicted"/>
<dbReference type="InterPro" id="IPR025605">
    <property type="entry name" value="OST-HTH/LOTUS_dom"/>
</dbReference>
<dbReference type="OrthoDB" id="9783963at2"/>
<name>A0A437M1X1_9PROT</name>
<evidence type="ECO:0000313" key="2">
    <source>
        <dbReference type="EMBL" id="RVT91710.1"/>
    </source>
</evidence>
<dbReference type="CDD" id="cd10146">
    <property type="entry name" value="LabA_like_C"/>
    <property type="match status" value="1"/>
</dbReference>
<gene>
    <name evidence="2" type="ORF">EOD42_20510</name>
</gene>
<dbReference type="Pfam" id="PF12872">
    <property type="entry name" value="OST-HTH"/>
    <property type="match status" value="1"/>
</dbReference>
<dbReference type="Pfam" id="PF01936">
    <property type="entry name" value="NYN"/>
    <property type="match status" value="1"/>
</dbReference>
<dbReference type="PROSITE" id="PS51644">
    <property type="entry name" value="HTH_OST"/>
    <property type="match status" value="1"/>
</dbReference>
<dbReference type="AlphaFoldDB" id="A0A437M1X1"/>
<comment type="caution">
    <text evidence="2">The sequence shown here is derived from an EMBL/GenBank/DDBJ whole genome shotgun (WGS) entry which is preliminary data.</text>
</comment>
<dbReference type="InterPro" id="IPR041966">
    <property type="entry name" value="LOTUS-like"/>
</dbReference>
<dbReference type="CDD" id="cd11297">
    <property type="entry name" value="PIN_LabA-like_N_1"/>
    <property type="match status" value="1"/>
</dbReference>
<dbReference type="PANTHER" id="PTHR35811:SF1">
    <property type="entry name" value="HTH OST-TYPE DOMAIN-CONTAINING PROTEIN"/>
    <property type="match status" value="1"/>
</dbReference>
<dbReference type="GO" id="GO:0004540">
    <property type="term" value="F:RNA nuclease activity"/>
    <property type="evidence" value="ECO:0007669"/>
    <property type="project" value="InterPro"/>
</dbReference>
<organism evidence="2 3">
    <name type="scientific">Rhodovarius crocodyli</name>
    <dbReference type="NCBI Taxonomy" id="1979269"/>
    <lineage>
        <taxon>Bacteria</taxon>
        <taxon>Pseudomonadati</taxon>
        <taxon>Pseudomonadota</taxon>
        <taxon>Alphaproteobacteria</taxon>
        <taxon>Acetobacterales</taxon>
        <taxon>Roseomonadaceae</taxon>
        <taxon>Rhodovarius</taxon>
    </lineage>
</organism>
<keyword evidence="3" id="KW-1185">Reference proteome</keyword>
<reference evidence="2 3" key="1">
    <citation type="submission" date="2019-01" db="EMBL/GenBank/DDBJ databases">
        <authorList>
            <person name="Chen W.-M."/>
        </authorList>
    </citation>
    <scope>NUCLEOTIDE SEQUENCE [LARGE SCALE GENOMIC DNA]</scope>
    <source>
        <strain evidence="2 3">CCP-6</strain>
    </source>
</reference>
<sequence length="239" mass="25683">MEKQAEGREKRVAVMVDCDNVPPAILEDALRIAAQFGRIALRRAYGTAPSLVQGWQQMLMLHAFTPCLQFAYAAGKNTSDIALALDALEALCDGKAEVFCLITSDSDFATLARKLRERDGLVCLIGEAKAPQALRNAGDEFFEWAAPRPDESEAASSKAVAGPAAKRRPKGLLNAVTLLAGDSAEGTVTLSALGQYLKRTDPAFSPKTYGHSGLLDMVRSYDRIAVRRDSNGAWLVGLA</sequence>
<protein>
    <submittedName>
        <fullName evidence="2">NYN domain-containing protein</fullName>
    </submittedName>
</protein>
<evidence type="ECO:0000313" key="3">
    <source>
        <dbReference type="Proteomes" id="UP000282957"/>
    </source>
</evidence>
<dbReference type="RefSeq" id="WP_127789457.1">
    <property type="nucleotide sequence ID" value="NZ_SACL01000009.1"/>
</dbReference>
<dbReference type="Gene3D" id="3.30.420.610">
    <property type="entry name" value="LOTUS domain-like"/>
    <property type="match status" value="1"/>
</dbReference>
<dbReference type="PANTHER" id="PTHR35811">
    <property type="entry name" value="SLR1870 PROTEIN"/>
    <property type="match status" value="1"/>
</dbReference>
<evidence type="ECO:0000259" key="1">
    <source>
        <dbReference type="PROSITE" id="PS51644"/>
    </source>
</evidence>